<feature type="non-terminal residue" evidence="1">
    <location>
        <position position="38"/>
    </location>
</feature>
<dbReference type="EMBL" id="JAWQEG010003466">
    <property type="protein sequence ID" value="KAK3866086.1"/>
    <property type="molecule type" value="Genomic_DNA"/>
</dbReference>
<comment type="caution">
    <text evidence="1">The sequence shown here is derived from an EMBL/GenBank/DDBJ whole genome shotgun (WGS) entry which is preliminary data.</text>
</comment>
<protein>
    <submittedName>
        <fullName evidence="1">Uncharacterized protein</fullName>
    </submittedName>
</protein>
<name>A0AAE1F321_PETCI</name>
<reference evidence="1" key="1">
    <citation type="submission" date="2023-10" db="EMBL/GenBank/DDBJ databases">
        <title>Genome assemblies of two species of porcelain crab, Petrolisthes cinctipes and Petrolisthes manimaculis (Anomura: Porcellanidae).</title>
        <authorList>
            <person name="Angst P."/>
        </authorList>
    </citation>
    <scope>NUCLEOTIDE SEQUENCE</scope>
    <source>
        <strain evidence="1">PB745_01</strain>
        <tissue evidence="1">Gill</tissue>
    </source>
</reference>
<sequence>MLVEGRGVGRGQGIPVRQTLSNGVALIPLQEFKTIDYE</sequence>
<keyword evidence="2" id="KW-1185">Reference proteome</keyword>
<organism evidence="1 2">
    <name type="scientific">Petrolisthes cinctipes</name>
    <name type="common">Flat porcelain crab</name>
    <dbReference type="NCBI Taxonomy" id="88211"/>
    <lineage>
        <taxon>Eukaryota</taxon>
        <taxon>Metazoa</taxon>
        <taxon>Ecdysozoa</taxon>
        <taxon>Arthropoda</taxon>
        <taxon>Crustacea</taxon>
        <taxon>Multicrustacea</taxon>
        <taxon>Malacostraca</taxon>
        <taxon>Eumalacostraca</taxon>
        <taxon>Eucarida</taxon>
        <taxon>Decapoda</taxon>
        <taxon>Pleocyemata</taxon>
        <taxon>Anomura</taxon>
        <taxon>Galatheoidea</taxon>
        <taxon>Porcellanidae</taxon>
        <taxon>Petrolisthes</taxon>
    </lineage>
</organism>
<proteinExistence type="predicted"/>
<evidence type="ECO:0000313" key="2">
    <source>
        <dbReference type="Proteomes" id="UP001286313"/>
    </source>
</evidence>
<gene>
    <name evidence="1" type="ORF">Pcinc_028344</name>
</gene>
<accession>A0AAE1F321</accession>
<evidence type="ECO:0000313" key="1">
    <source>
        <dbReference type="EMBL" id="KAK3866086.1"/>
    </source>
</evidence>
<dbReference type="AlphaFoldDB" id="A0AAE1F321"/>
<dbReference type="Proteomes" id="UP001286313">
    <property type="component" value="Unassembled WGS sequence"/>
</dbReference>